<evidence type="ECO:0000256" key="9">
    <source>
        <dbReference type="SAM" id="SignalP"/>
    </source>
</evidence>
<dbReference type="GeneID" id="101895468"/>
<accession>A0A1I8N366</accession>
<keyword evidence="5 8" id="KW-0472">Membrane</keyword>
<evidence type="ECO:0000256" key="4">
    <source>
        <dbReference type="ARBA" id="ARBA00022989"/>
    </source>
</evidence>
<gene>
    <name evidence="10" type="primary">101895468</name>
    <name evidence="12" type="synonym">LOC101895468</name>
</gene>
<comment type="subcellular location">
    <subcellularLocation>
        <location evidence="1">Cell membrane</location>
        <topology evidence="1">Multi-pass membrane protein</topology>
    </subcellularLocation>
</comment>
<dbReference type="GO" id="GO:0005886">
    <property type="term" value="C:plasma membrane"/>
    <property type="evidence" value="ECO:0007669"/>
    <property type="project" value="UniProtKB-SubCell"/>
</dbReference>
<evidence type="ECO:0000256" key="1">
    <source>
        <dbReference type="ARBA" id="ARBA00004651"/>
    </source>
</evidence>
<evidence type="ECO:0000256" key="7">
    <source>
        <dbReference type="ARBA" id="ARBA00023180"/>
    </source>
</evidence>
<evidence type="ECO:0000256" key="2">
    <source>
        <dbReference type="ARBA" id="ARBA00022475"/>
    </source>
</evidence>
<keyword evidence="11" id="KW-1185">Reference proteome</keyword>
<dbReference type="VEuPathDB" id="VectorBase:MDOMA2_000354"/>
<sequence>MSKLTLSFILIFTVHIQSESIYHVVEKLQEEFDIYTLLHFASNGTVDAFNSPNIPQVVIGNETATDLRGSQGQRVLSFIRLDEIGLGELNEIIKPSLLNLHLADILFYTNTTWSEANEWQWLFEWCWVEGFWRILLMNEVDQFLSMDCIPEMSIKSVTLNEYLAMRKHRVKNLQGYPVKVAVGHSPPRVSAFFDDEGILQLGGFYGTIVNMFIEQFNASMDYVLMPNMSTYSVLSCIDSILEQSSDICSDAILYGNGIETTRPLYVVSSHLVVPFDKPLENYNYFRKPFTIDVWFCILITFVSTVVLLMLIEYKEYGHLRLVNSIFTTFSSLIGGSFSVEHFSDKYHYGLETILIFSGFMLSNYYLAVLSSLLLTKIYEREIESIQDVLSHNLTIMTTEFQQYVLEVTKAPEQIRQQTVVFSEEEAVDNMRKLNTEYVYFGINAEIDFFLYQQKYLSRPRMKKLADEAVTTDIGEIPMRAYWPLQDLLMSHMENVFCSGIIMYLETETFEEGIRRGDISFIPNRDLYVEPLSLEYFVLCGLLLAGGYSLSVLCFVVEIIVYKYRGKK</sequence>
<feature type="transmembrane region" description="Helical" evidence="8">
    <location>
        <begin position="318"/>
        <end position="338"/>
    </location>
</feature>
<evidence type="ECO:0000313" key="11">
    <source>
        <dbReference type="Proteomes" id="UP001652621"/>
    </source>
</evidence>
<evidence type="ECO:0000313" key="10">
    <source>
        <dbReference type="EnsemblMetazoa" id="MDOA011062-PA"/>
    </source>
</evidence>
<proteinExistence type="predicted"/>
<keyword evidence="7" id="KW-0325">Glycoprotein</keyword>
<dbReference type="eggNOG" id="ENOG502SXUQ">
    <property type="taxonomic scope" value="Eukaryota"/>
</dbReference>
<feature type="transmembrane region" description="Helical" evidence="8">
    <location>
        <begin position="291"/>
        <end position="311"/>
    </location>
</feature>
<organism evidence="10">
    <name type="scientific">Musca domestica</name>
    <name type="common">House fly</name>
    <dbReference type="NCBI Taxonomy" id="7370"/>
    <lineage>
        <taxon>Eukaryota</taxon>
        <taxon>Metazoa</taxon>
        <taxon>Ecdysozoa</taxon>
        <taxon>Arthropoda</taxon>
        <taxon>Hexapoda</taxon>
        <taxon>Insecta</taxon>
        <taxon>Pterygota</taxon>
        <taxon>Neoptera</taxon>
        <taxon>Endopterygota</taxon>
        <taxon>Diptera</taxon>
        <taxon>Brachycera</taxon>
        <taxon>Muscomorpha</taxon>
        <taxon>Muscoidea</taxon>
        <taxon>Muscidae</taxon>
        <taxon>Musca</taxon>
    </lineage>
</organism>
<evidence type="ECO:0000256" key="6">
    <source>
        <dbReference type="ARBA" id="ARBA00023170"/>
    </source>
</evidence>
<feature type="transmembrane region" description="Helical" evidence="8">
    <location>
        <begin position="353"/>
        <end position="374"/>
    </location>
</feature>
<evidence type="ECO:0000256" key="8">
    <source>
        <dbReference type="SAM" id="Phobius"/>
    </source>
</evidence>
<evidence type="ECO:0000256" key="5">
    <source>
        <dbReference type="ARBA" id="ARBA00023136"/>
    </source>
</evidence>
<keyword evidence="4 8" id="KW-1133">Transmembrane helix</keyword>
<feature type="signal peptide" evidence="9">
    <location>
        <begin position="1"/>
        <end position="18"/>
    </location>
</feature>
<dbReference type="EnsemblMetazoa" id="MDOA011062-RA">
    <property type="protein sequence ID" value="MDOA011062-PA"/>
    <property type="gene ID" value="MDOA011062"/>
</dbReference>
<keyword evidence="9" id="KW-0732">Signal</keyword>
<evidence type="ECO:0000313" key="12">
    <source>
        <dbReference type="RefSeq" id="XP_005179832.1"/>
    </source>
</evidence>
<keyword evidence="2" id="KW-1003">Cell membrane</keyword>
<reference evidence="10" key="1">
    <citation type="submission" date="2020-05" db="UniProtKB">
        <authorList>
            <consortium name="EnsemblMetazoa"/>
        </authorList>
    </citation>
    <scope>IDENTIFICATION</scope>
    <source>
        <strain evidence="10">Aabys</strain>
    </source>
</reference>
<dbReference type="KEGG" id="mde:101895468"/>
<evidence type="ECO:0000256" key="3">
    <source>
        <dbReference type="ARBA" id="ARBA00022692"/>
    </source>
</evidence>
<dbReference type="RefSeq" id="XP_005179832.1">
    <property type="nucleotide sequence ID" value="XM_005179775.1"/>
</dbReference>
<dbReference type="Gene3D" id="1.10.287.70">
    <property type="match status" value="1"/>
</dbReference>
<dbReference type="PANTHER" id="PTHR42643:SF41">
    <property type="entry name" value="IONOTROPIC RECEPTOR 20A-RELATED"/>
    <property type="match status" value="1"/>
</dbReference>
<keyword evidence="3 8" id="KW-0812">Transmembrane</keyword>
<feature type="chain" id="PRO_5044561177" evidence="9">
    <location>
        <begin position="19"/>
        <end position="567"/>
    </location>
</feature>
<feature type="transmembrane region" description="Helical" evidence="8">
    <location>
        <begin position="535"/>
        <end position="561"/>
    </location>
</feature>
<dbReference type="PANTHER" id="PTHR42643">
    <property type="entry name" value="IONOTROPIC RECEPTOR 20A-RELATED"/>
    <property type="match status" value="1"/>
</dbReference>
<dbReference type="InterPro" id="IPR052192">
    <property type="entry name" value="Insect_Ionotropic_Sensory_Rcpt"/>
</dbReference>
<dbReference type="AlphaFoldDB" id="A0A1I8N366"/>
<protein>
    <submittedName>
        <fullName evidence="12">Uncharacterized protein LOC101895468</fullName>
    </submittedName>
</protein>
<name>A0A1I8N366_MUSDO</name>
<reference evidence="12" key="2">
    <citation type="submission" date="2025-04" db="UniProtKB">
        <authorList>
            <consortium name="RefSeq"/>
        </authorList>
    </citation>
    <scope>IDENTIFICATION</scope>
    <source>
        <strain evidence="12">Aabys</strain>
    </source>
</reference>
<dbReference type="Proteomes" id="UP001652621">
    <property type="component" value="Unplaced"/>
</dbReference>
<keyword evidence="6" id="KW-0675">Receptor</keyword>
<dbReference type="OrthoDB" id="7969653at2759"/>
<dbReference type="VEuPathDB" id="VectorBase:MDOA011062"/>